<reference evidence="1 2" key="1">
    <citation type="submission" date="2020-07" db="EMBL/GenBank/DDBJ databases">
        <title>Sequencing the genomes of 1000 actinobacteria strains.</title>
        <authorList>
            <person name="Klenk H.-P."/>
        </authorList>
    </citation>
    <scope>NUCLEOTIDE SEQUENCE [LARGE SCALE GENOMIC DNA]</scope>
    <source>
        <strain evidence="1 2">DSM 15475</strain>
    </source>
</reference>
<dbReference type="AlphaFoldDB" id="A0A7Z0KC62"/>
<comment type="caution">
    <text evidence="1">The sequence shown here is derived from an EMBL/GenBank/DDBJ whole genome shotgun (WGS) entry which is preliminary data.</text>
</comment>
<dbReference type="SUPFAM" id="SSF56784">
    <property type="entry name" value="HAD-like"/>
    <property type="match status" value="1"/>
</dbReference>
<dbReference type="Proteomes" id="UP000535437">
    <property type="component" value="Unassembled WGS sequence"/>
</dbReference>
<dbReference type="Gene3D" id="3.90.1070.10">
    <property type="match status" value="1"/>
</dbReference>
<dbReference type="GO" id="GO:0016787">
    <property type="term" value="F:hydrolase activity"/>
    <property type="evidence" value="ECO:0007669"/>
    <property type="project" value="UniProtKB-KW"/>
</dbReference>
<dbReference type="InterPro" id="IPR023214">
    <property type="entry name" value="HAD_sf"/>
</dbReference>
<organism evidence="1 2">
    <name type="scientific">Nesterenkonia xinjiangensis</name>
    <dbReference type="NCBI Taxonomy" id="225327"/>
    <lineage>
        <taxon>Bacteria</taxon>
        <taxon>Bacillati</taxon>
        <taxon>Actinomycetota</taxon>
        <taxon>Actinomycetes</taxon>
        <taxon>Micrococcales</taxon>
        <taxon>Micrococcaceae</taxon>
        <taxon>Nesterenkonia</taxon>
    </lineage>
</organism>
<accession>A0A7Z0KC62</accession>
<name>A0A7Z0KC62_9MICC</name>
<evidence type="ECO:0000313" key="1">
    <source>
        <dbReference type="EMBL" id="NYJ78322.1"/>
    </source>
</evidence>
<sequence length="284" mass="30804">MTTSTAPSPAVVAEPAFGLLLDVDGPIASPVSRTVAIASIAQDLADMANQGIPVIFNTGRSDDFIAQQVVPPLREAGLRHGTPVFTISEKGAVWAEVTPEGLGEIHIDEELRLPTALGDEVRDMVVERFSGHMFFDETKRAMISVEQRTDVDNDDYLAVQPDFDAAIPLLLDKHDVDQVRIDPTIISTDVEHERLGKDLGAARALELLSARGITPQSWFTMGDSRTDYAMASWLHERGHQVSHVDVRPADGVPETAHPVLTSDTGAIHDDAGAEFLSRWARSLG</sequence>
<dbReference type="Gene3D" id="3.40.50.1000">
    <property type="entry name" value="HAD superfamily/HAD-like"/>
    <property type="match status" value="1"/>
</dbReference>
<protein>
    <submittedName>
        <fullName evidence="1">Hydroxymethylpyrimidine pyrophosphatase-like HAD family hydrolase</fullName>
    </submittedName>
</protein>
<gene>
    <name evidence="1" type="ORF">HNR09_001733</name>
</gene>
<dbReference type="RefSeq" id="WP_179541678.1">
    <property type="nucleotide sequence ID" value="NZ_BAAALL010000011.1"/>
</dbReference>
<dbReference type="InterPro" id="IPR036412">
    <property type="entry name" value="HAD-like_sf"/>
</dbReference>
<keyword evidence="1" id="KW-0378">Hydrolase</keyword>
<dbReference type="EMBL" id="JACCFY010000001">
    <property type="protein sequence ID" value="NYJ78322.1"/>
    <property type="molecule type" value="Genomic_DNA"/>
</dbReference>
<evidence type="ECO:0000313" key="2">
    <source>
        <dbReference type="Proteomes" id="UP000535437"/>
    </source>
</evidence>
<proteinExistence type="predicted"/>
<keyword evidence="2" id="KW-1185">Reference proteome</keyword>